<reference evidence="5" key="2">
    <citation type="submission" date="2014-05" db="EMBL/GenBank/DDBJ databases">
        <authorList>
            <person name="Jackson C.J."/>
            <person name="Reyes-Prieto A."/>
        </authorList>
    </citation>
    <scope>NUCLEOTIDE SEQUENCE</scope>
    <source>
        <strain evidence="5">SAG 46.84</strain>
    </source>
</reference>
<dbReference type="SUPFAM" id="SSF54821">
    <property type="entry name" value="Ribosomal protein S3 C-terminal domain"/>
    <property type="match status" value="1"/>
</dbReference>
<accession>A0A096Y6Q6</accession>
<evidence type="ECO:0000259" key="4">
    <source>
        <dbReference type="Pfam" id="PF00189"/>
    </source>
</evidence>
<proteinExistence type="inferred from homology"/>
<evidence type="ECO:0000256" key="3">
    <source>
        <dbReference type="ARBA" id="ARBA00023274"/>
    </source>
</evidence>
<dbReference type="GeneID" id="20832864"/>
<name>A0A096Y6Q6_9EUKA</name>
<protein>
    <submittedName>
        <fullName evidence="5">Ribosomal protein S3</fullName>
    </submittedName>
</protein>
<dbReference type="RefSeq" id="YP_009092422.1">
    <property type="nucleotide sequence ID" value="NC_025293.1"/>
</dbReference>
<evidence type="ECO:0000256" key="1">
    <source>
        <dbReference type="ARBA" id="ARBA00010761"/>
    </source>
</evidence>
<dbReference type="GO" id="GO:0005840">
    <property type="term" value="C:ribosome"/>
    <property type="evidence" value="ECO:0007669"/>
    <property type="project" value="UniProtKB-KW"/>
</dbReference>
<dbReference type="GO" id="GO:1990904">
    <property type="term" value="C:ribonucleoprotein complex"/>
    <property type="evidence" value="ECO:0007669"/>
    <property type="project" value="UniProtKB-KW"/>
</dbReference>
<gene>
    <name evidence="5" type="primary">rps3</name>
</gene>
<reference evidence="5" key="1">
    <citation type="journal article" date="2014" name="Genome Biol. Evol.">
        <title>The mitochondrial genomes of the glaucophytes Gloeochaete wittrockiana and Cyanoptyche gloeocystis: multilocus phylogenetics suggests a monophyletic archaeplastida.</title>
        <authorList>
            <person name="Jackson C."/>
            <person name="Reyes-Prieto A."/>
        </authorList>
    </citation>
    <scope>NUCLEOTIDE SEQUENCE</scope>
    <source>
        <strain evidence="5">SAG 46.84</strain>
    </source>
</reference>
<evidence type="ECO:0000256" key="2">
    <source>
        <dbReference type="ARBA" id="ARBA00022980"/>
    </source>
</evidence>
<dbReference type="GO" id="GO:0003735">
    <property type="term" value="F:structural constituent of ribosome"/>
    <property type="evidence" value="ECO:0007669"/>
    <property type="project" value="InterPro"/>
</dbReference>
<comment type="similarity">
    <text evidence="1">Belongs to the universal ribosomal protein uS3 family.</text>
</comment>
<dbReference type="AlphaFoldDB" id="A0A096Y6Q6"/>
<keyword evidence="3" id="KW-0687">Ribonucleoprotein</keyword>
<evidence type="ECO:0000313" key="5">
    <source>
        <dbReference type="EMBL" id="AIM52008.1"/>
    </source>
</evidence>
<dbReference type="InterPro" id="IPR036419">
    <property type="entry name" value="Ribosomal_S3_C_sf"/>
</dbReference>
<geneLocation type="mitochondrion" evidence="5"/>
<organism evidence="5">
    <name type="scientific">Gloeochaete wittrockiana</name>
    <dbReference type="NCBI Taxonomy" id="38269"/>
    <lineage>
        <taxon>Eukaryota</taxon>
        <taxon>Glaucocystophyceae</taxon>
        <taxon>Gloeochaetales</taxon>
        <taxon>Gloeochaetaceae</taxon>
        <taxon>Gloeochaete</taxon>
    </lineage>
</organism>
<dbReference type="GO" id="GO:0006412">
    <property type="term" value="P:translation"/>
    <property type="evidence" value="ECO:0007669"/>
    <property type="project" value="InterPro"/>
</dbReference>
<dbReference type="InterPro" id="IPR001351">
    <property type="entry name" value="Ribosomal_uS3_C"/>
</dbReference>
<keyword evidence="5" id="KW-0496">Mitochondrion</keyword>
<feature type="domain" description="Small ribosomal subunit protein uS3 C-terminal" evidence="4">
    <location>
        <begin position="133"/>
        <end position="212"/>
    </location>
</feature>
<dbReference type="Pfam" id="PF00189">
    <property type="entry name" value="Ribosomal_S3_C"/>
    <property type="match status" value="1"/>
</dbReference>
<dbReference type="EMBL" id="KJ867410">
    <property type="protein sequence ID" value="AIM52008.1"/>
    <property type="molecule type" value="Genomic_DNA"/>
</dbReference>
<keyword evidence="2 5" id="KW-0689">Ribosomal protein</keyword>
<dbReference type="Gene3D" id="3.30.1140.32">
    <property type="entry name" value="Ribosomal protein S3, C-terminal domain"/>
    <property type="match status" value="1"/>
</dbReference>
<sequence>MGQKTNPLILRCNTVNILPYVLTPNKDKNINFSYSLIKYYILLNTIKNTLNTRLTKVVETQLFDCINFTIFNVMLHNNKPKIYKTQKKELIHLKQILHNKLSIINGKAIFFNFIYIPELIYLGNLMFGQMQINLKKTARYKPLIYKIEKKLKKIPFILGYKFEFSGRLNYNDIAKTEFIKYNKMPLHTFEENILYNYRYVTTKKGCIGMKIWLCTRTKSDKN</sequence>